<comment type="caution">
    <text evidence="8">The sequence shown here is derived from an EMBL/GenBank/DDBJ whole genome shotgun (WGS) entry which is preliminary data.</text>
</comment>
<comment type="subcellular location">
    <subcellularLocation>
        <location evidence="1">Membrane</location>
        <topology evidence="1">Multi-pass membrane protein</topology>
    </subcellularLocation>
</comment>
<dbReference type="PANTHER" id="PTHR30520:SF6">
    <property type="entry name" value="FORMATE_NITRATE FAMILY TRANSPORTER (EUROFUNG)"/>
    <property type="match status" value="1"/>
</dbReference>
<keyword evidence="3 7" id="KW-0812">Transmembrane</keyword>
<keyword evidence="5 7" id="KW-0472">Membrane</keyword>
<proteinExistence type="inferred from homology"/>
<dbReference type="InterPro" id="IPR000292">
    <property type="entry name" value="For/NO2_transpt"/>
</dbReference>
<feature type="transmembrane region" description="Helical" evidence="7">
    <location>
        <begin position="254"/>
        <end position="276"/>
    </location>
</feature>
<feature type="transmembrane region" description="Helical" evidence="7">
    <location>
        <begin position="212"/>
        <end position="234"/>
    </location>
</feature>
<name>A0A8S1JDW5_9CHLO</name>
<feature type="transmembrane region" description="Helical" evidence="7">
    <location>
        <begin position="176"/>
        <end position="200"/>
    </location>
</feature>
<dbReference type="PANTHER" id="PTHR30520">
    <property type="entry name" value="FORMATE TRANSPORTER-RELATED"/>
    <property type="match status" value="1"/>
</dbReference>
<keyword evidence="2" id="KW-0813">Transport</keyword>
<dbReference type="PROSITE" id="PS01006">
    <property type="entry name" value="FORMATE_NITRITE_TP_2"/>
    <property type="match status" value="1"/>
</dbReference>
<evidence type="ECO:0000313" key="8">
    <source>
        <dbReference type="EMBL" id="CAD7705450.1"/>
    </source>
</evidence>
<gene>
    <name evidence="8" type="ORF">OSTQU699_LOCUS10805</name>
</gene>
<dbReference type="FunFam" id="1.20.1080.10:FF:000011">
    <property type="entry name" value="Formate family transporter"/>
    <property type="match status" value="1"/>
</dbReference>
<reference evidence="8" key="1">
    <citation type="submission" date="2020-12" db="EMBL/GenBank/DDBJ databases">
        <authorList>
            <person name="Iha C."/>
        </authorList>
    </citation>
    <scope>NUCLEOTIDE SEQUENCE</scope>
</reference>
<dbReference type="InterPro" id="IPR023271">
    <property type="entry name" value="Aquaporin-like"/>
</dbReference>
<sequence length="286" mass="29515">MWPTDKVLHCAVVCSVAANPLGPTPDVVPPAQAYQKIVDLGTGKAKLDVWKTFLFGLLAGAYVGMGALLALTVGGACPGILQANPGLQKIVLGTFGLPFGLMMVLNCGAELFTGNTAMVTAAVYEGKATWGQLAKNWVFSYLGNLLGSIGLVYLLVQAGTVGNPTALSVAAAKTSLTFGQAFLRGILANWLVCLAIWMATASSSLPGKIIGVWLPISAFVAMGFEHSVANMFFIPFGMASGSSITTAQFLTANLIPVTLGNIVGGAFCVATIYSALYGRLGNGGKD</sequence>
<dbReference type="GO" id="GO:0015499">
    <property type="term" value="F:formate transmembrane transporter activity"/>
    <property type="evidence" value="ECO:0007669"/>
    <property type="project" value="TreeGrafter"/>
</dbReference>
<dbReference type="EMBL" id="CAJHUC010003127">
    <property type="protein sequence ID" value="CAD7705450.1"/>
    <property type="molecule type" value="Genomic_DNA"/>
</dbReference>
<protein>
    <recommendedName>
        <fullName evidence="10">Formate/nitrite transporter</fullName>
    </recommendedName>
</protein>
<dbReference type="Proteomes" id="UP000708148">
    <property type="component" value="Unassembled WGS sequence"/>
</dbReference>
<feature type="transmembrane region" description="Helical" evidence="7">
    <location>
        <begin position="136"/>
        <end position="156"/>
    </location>
</feature>
<dbReference type="Gene3D" id="1.20.1080.10">
    <property type="entry name" value="Glycerol uptake facilitator protein"/>
    <property type="match status" value="1"/>
</dbReference>
<dbReference type="OrthoDB" id="4829at2759"/>
<evidence type="ECO:0000256" key="3">
    <source>
        <dbReference type="ARBA" id="ARBA00022692"/>
    </source>
</evidence>
<dbReference type="GO" id="GO:0005886">
    <property type="term" value="C:plasma membrane"/>
    <property type="evidence" value="ECO:0007669"/>
    <property type="project" value="TreeGrafter"/>
</dbReference>
<comment type="similarity">
    <text evidence="6">Belongs to the FNT transporter (TC 1.A.16) family.</text>
</comment>
<feature type="transmembrane region" description="Helical" evidence="7">
    <location>
        <begin position="101"/>
        <end position="124"/>
    </location>
</feature>
<evidence type="ECO:0000256" key="1">
    <source>
        <dbReference type="ARBA" id="ARBA00004141"/>
    </source>
</evidence>
<evidence type="ECO:0000256" key="5">
    <source>
        <dbReference type="ARBA" id="ARBA00023136"/>
    </source>
</evidence>
<organism evidence="8 9">
    <name type="scientific">Ostreobium quekettii</name>
    <dbReference type="NCBI Taxonomy" id="121088"/>
    <lineage>
        <taxon>Eukaryota</taxon>
        <taxon>Viridiplantae</taxon>
        <taxon>Chlorophyta</taxon>
        <taxon>core chlorophytes</taxon>
        <taxon>Ulvophyceae</taxon>
        <taxon>TCBD clade</taxon>
        <taxon>Bryopsidales</taxon>
        <taxon>Ostreobineae</taxon>
        <taxon>Ostreobiaceae</taxon>
        <taxon>Ostreobium</taxon>
    </lineage>
</organism>
<keyword evidence="4 7" id="KW-1133">Transmembrane helix</keyword>
<dbReference type="Pfam" id="PF01226">
    <property type="entry name" value="Form_Nir_trans"/>
    <property type="match status" value="1"/>
</dbReference>
<evidence type="ECO:0000256" key="6">
    <source>
        <dbReference type="ARBA" id="ARBA00049660"/>
    </source>
</evidence>
<accession>A0A8S1JDW5</accession>
<evidence type="ECO:0008006" key="10">
    <source>
        <dbReference type="Google" id="ProtNLM"/>
    </source>
</evidence>
<feature type="transmembrane region" description="Helical" evidence="7">
    <location>
        <begin position="53"/>
        <end position="81"/>
    </location>
</feature>
<evidence type="ECO:0000256" key="4">
    <source>
        <dbReference type="ARBA" id="ARBA00022989"/>
    </source>
</evidence>
<dbReference type="AlphaFoldDB" id="A0A8S1JDW5"/>
<dbReference type="InterPro" id="IPR024002">
    <property type="entry name" value="For/NO2_transpt_CS"/>
</dbReference>
<evidence type="ECO:0000256" key="7">
    <source>
        <dbReference type="SAM" id="Phobius"/>
    </source>
</evidence>
<keyword evidence="9" id="KW-1185">Reference proteome</keyword>
<evidence type="ECO:0000256" key="2">
    <source>
        <dbReference type="ARBA" id="ARBA00022448"/>
    </source>
</evidence>
<evidence type="ECO:0000313" key="9">
    <source>
        <dbReference type="Proteomes" id="UP000708148"/>
    </source>
</evidence>